<accession>A0ACC0A8N1</accession>
<proteinExistence type="predicted"/>
<name>A0ACC0A8N1_CATRO</name>
<dbReference type="EMBL" id="CM044706">
    <property type="protein sequence ID" value="KAI5656974.1"/>
    <property type="molecule type" value="Genomic_DNA"/>
</dbReference>
<organism evidence="1 2">
    <name type="scientific">Catharanthus roseus</name>
    <name type="common">Madagascar periwinkle</name>
    <name type="synonym">Vinca rosea</name>
    <dbReference type="NCBI Taxonomy" id="4058"/>
    <lineage>
        <taxon>Eukaryota</taxon>
        <taxon>Viridiplantae</taxon>
        <taxon>Streptophyta</taxon>
        <taxon>Embryophyta</taxon>
        <taxon>Tracheophyta</taxon>
        <taxon>Spermatophyta</taxon>
        <taxon>Magnoliopsida</taxon>
        <taxon>eudicotyledons</taxon>
        <taxon>Gunneridae</taxon>
        <taxon>Pentapetalae</taxon>
        <taxon>asterids</taxon>
        <taxon>lamiids</taxon>
        <taxon>Gentianales</taxon>
        <taxon>Apocynaceae</taxon>
        <taxon>Rauvolfioideae</taxon>
        <taxon>Vinceae</taxon>
        <taxon>Catharanthinae</taxon>
        <taxon>Catharanthus</taxon>
    </lineage>
</organism>
<keyword evidence="2" id="KW-1185">Reference proteome</keyword>
<sequence>MAGAVAGASASSLVMRCFNSNCKELLDRPRKGWRRRTGDFADLCDRCASAYEEGKFCESFHLNASGWRCCESCGKQIHCGCIVSFHMFVLLDAGGIECITCARKSFILTPNPAWPPPSLFIPLQPERIKDVPIKNWSPIAGSGPVPWRQAPSVFSGSGFQSELQSKAPFDLDVPGGIDRLRINERLSFSPMEKRKQEESFEKLMNGSLRTGASEIPGNGNAGADIQEQPNPCVNSSQQTAFPLTSEFSLGTASASKSAMNDHSKVSGTPIQQSTLCPSTEKRSCGQNQTDSSEARQRNGRARGDARGRNQLLPRYWPQITDEELRQISGNSHSVLTPLFQKMLSASDAGRIGRLVLPKKCAEAYFPPISNPEGIPLKIKDIKGKEWTFQFRFWPNNNSRMYVLEGITPCIQSMQLQAGDYVTFSRLEPEGKLVMGFKKASTIPSDQGNETCMPRRELSSNGDVAGESQKAGESSKPSEVVSTNGQTKSAAASCSFPPKLTGESQSTPSKTDGPGNLPKEGCEAISPGRTKRRNGTLGLKGKRVRIENEDNVDLEVSWEQVQGLLRPPPDKEPTVYEIDGFEIEEYEEPPVIGRPTIPVVDELGQNMQWVQCEDCFKWRKLPSDARLPARWTCSMNSWDSERSLCSAVEELSAEELEALLPTMNKDDSKKTKAPPKQDSDAVEALEGLDALAHLAVQEKAGRSLPASSQSTTKHPRHRVGCSCIVCIQPPSGKGPKHKQPCECVVCKSVKRRYRTLMMKREKKQSEKESEASQELQPQQLPEQVLNVDGGNKSPTEETPSDGGIDDNNADEKCSAATSKSQIDLNIQPVKEDEQPPRFDTGSLAQLIINARERQHMQQRLSALGIGGDVGNQAHQDGVGRLDAGNSVACLGHEAHRDGVGHPDAGNAVALVGNNQAHQDGVVRPDAGNSIALVGNNNQAHQDGVVRPDAGNSVALVGNQAHHDGVGHLDAGNSVGLVGNQAHEDGFGRPDAGTSAALVGNQAHPDAGNNCVDVDNGSKKTDDVHKSPSKEVVSSSSSQPADGPSTH</sequence>
<dbReference type="Proteomes" id="UP001060085">
    <property type="component" value="Linkage Group LG06"/>
</dbReference>
<reference evidence="2" key="1">
    <citation type="journal article" date="2023" name="Nat. Plants">
        <title>Single-cell RNA sequencing provides a high-resolution roadmap for understanding the multicellular compartmentation of specialized metabolism.</title>
        <authorList>
            <person name="Sun S."/>
            <person name="Shen X."/>
            <person name="Li Y."/>
            <person name="Li Y."/>
            <person name="Wang S."/>
            <person name="Li R."/>
            <person name="Zhang H."/>
            <person name="Shen G."/>
            <person name="Guo B."/>
            <person name="Wei J."/>
            <person name="Xu J."/>
            <person name="St-Pierre B."/>
            <person name="Chen S."/>
            <person name="Sun C."/>
        </authorList>
    </citation>
    <scope>NUCLEOTIDE SEQUENCE [LARGE SCALE GENOMIC DNA]</scope>
</reference>
<evidence type="ECO:0000313" key="2">
    <source>
        <dbReference type="Proteomes" id="UP001060085"/>
    </source>
</evidence>
<evidence type="ECO:0000313" key="1">
    <source>
        <dbReference type="EMBL" id="KAI5656974.1"/>
    </source>
</evidence>
<comment type="caution">
    <text evidence="1">The sequence shown here is derived from an EMBL/GenBank/DDBJ whole genome shotgun (WGS) entry which is preliminary data.</text>
</comment>
<protein>
    <submittedName>
        <fullName evidence="1">Uncharacterized protein</fullName>
    </submittedName>
</protein>
<gene>
    <name evidence="1" type="ORF">M9H77_25767</name>
</gene>